<evidence type="ECO:0000259" key="2">
    <source>
        <dbReference type="Pfam" id="PF23667"/>
    </source>
</evidence>
<evidence type="ECO:0000313" key="4">
    <source>
        <dbReference type="Ensembl" id="ENSKMAP00000017288.1"/>
    </source>
</evidence>
<keyword evidence="5" id="KW-1185">Reference proteome</keyword>
<feature type="domain" description="CDCP1 first CUB" evidence="2">
    <location>
        <begin position="39"/>
        <end position="107"/>
    </location>
</feature>
<dbReference type="Ensembl" id="ENSKMAT00000017526.1">
    <property type="protein sequence ID" value="ENSKMAP00000017288.1"/>
    <property type="gene ID" value="ENSKMAG00000012860.1"/>
</dbReference>
<dbReference type="Proteomes" id="UP000264800">
    <property type="component" value="Unplaced"/>
</dbReference>
<dbReference type="SUPFAM" id="SSF49854">
    <property type="entry name" value="Spermadhesin, CUB domain"/>
    <property type="match status" value="1"/>
</dbReference>
<feature type="domain" description="CDCP1 third and sixth CUB" evidence="1">
    <location>
        <begin position="522"/>
        <end position="634"/>
    </location>
</feature>
<dbReference type="GeneTree" id="ENSGT00390000010209"/>
<feature type="domain" description="CDCP1 second and fifth CUB" evidence="3">
    <location>
        <begin position="116"/>
        <end position="202"/>
    </location>
</feature>
<accession>A0A3Q3AKK9</accession>
<dbReference type="OMA" id="HFRISVM"/>
<dbReference type="InterPro" id="IPR056266">
    <property type="entry name" value="CDCP1_CUB_3rd_6th"/>
</dbReference>
<dbReference type="Pfam" id="PF23668">
    <property type="entry name" value="CUB_CDCP1_2"/>
    <property type="match status" value="2"/>
</dbReference>
<dbReference type="InterPro" id="IPR038811">
    <property type="entry name" value="CDCP1"/>
</dbReference>
<name>A0A3Q3AKK9_KRYMA</name>
<dbReference type="InterPro" id="IPR035914">
    <property type="entry name" value="Sperma_CUB_dom_sf"/>
</dbReference>
<dbReference type="PANTHER" id="PTHR14477:SF1">
    <property type="entry name" value="CUB DOMAIN-CONTAINING PROTEIN 1"/>
    <property type="match status" value="1"/>
</dbReference>
<feature type="domain" description="CDCP1 second and fifth CUB" evidence="3">
    <location>
        <begin position="417"/>
        <end position="494"/>
    </location>
</feature>
<organism evidence="4 5">
    <name type="scientific">Kryptolebias marmoratus</name>
    <name type="common">Mangrove killifish</name>
    <name type="synonym">Rivulus marmoratus</name>
    <dbReference type="NCBI Taxonomy" id="37003"/>
    <lineage>
        <taxon>Eukaryota</taxon>
        <taxon>Metazoa</taxon>
        <taxon>Chordata</taxon>
        <taxon>Craniata</taxon>
        <taxon>Vertebrata</taxon>
        <taxon>Euteleostomi</taxon>
        <taxon>Actinopterygii</taxon>
        <taxon>Neopterygii</taxon>
        <taxon>Teleostei</taxon>
        <taxon>Neoteleostei</taxon>
        <taxon>Acanthomorphata</taxon>
        <taxon>Ovalentaria</taxon>
        <taxon>Atherinomorphae</taxon>
        <taxon>Cyprinodontiformes</taxon>
        <taxon>Rivulidae</taxon>
        <taxon>Kryptolebias</taxon>
    </lineage>
</organism>
<evidence type="ECO:0000259" key="1">
    <source>
        <dbReference type="Pfam" id="PF23665"/>
    </source>
</evidence>
<dbReference type="InterPro" id="IPR056269">
    <property type="entry name" value="CUB_CDCP1_2nd_5th"/>
</dbReference>
<proteinExistence type="predicted"/>
<evidence type="ECO:0008006" key="6">
    <source>
        <dbReference type="Google" id="ProtNLM"/>
    </source>
</evidence>
<dbReference type="InterPro" id="IPR056268">
    <property type="entry name" value="CUB_CDCP1_1st"/>
</dbReference>
<reference evidence="4" key="2">
    <citation type="submission" date="2025-09" db="UniProtKB">
        <authorList>
            <consortium name="Ensembl"/>
        </authorList>
    </citation>
    <scope>IDENTIFICATION</scope>
</reference>
<dbReference type="AlphaFoldDB" id="A0A3Q3AKK9"/>
<dbReference type="Pfam" id="PF23667">
    <property type="entry name" value="CUB_CDCP1_1"/>
    <property type="match status" value="1"/>
</dbReference>
<feature type="domain" description="CDCP1 third and sixth CUB" evidence="1">
    <location>
        <begin position="233"/>
        <end position="321"/>
    </location>
</feature>
<dbReference type="Pfam" id="PF23665">
    <property type="entry name" value="CDCP1_CUB_6"/>
    <property type="match status" value="2"/>
</dbReference>
<evidence type="ECO:0000259" key="3">
    <source>
        <dbReference type="Pfam" id="PF23668"/>
    </source>
</evidence>
<dbReference type="PANTHER" id="PTHR14477">
    <property type="entry name" value="CUB DOMAIN-CONTAINING PROTEIN 1"/>
    <property type="match status" value="1"/>
</dbReference>
<sequence length="790" mass="88454">MWLTAAKFVCSRLCVPTGIPRRLKKRFYVFTLVSAKPEAVSIDPGFTVVLSRDAGAPECEVCVLGGSAPDCSATEKTLKSAEKISVAFRCLKSQDVFSVKMTSKIDCTPRSCPDGSVHAENTFFPDFNRTFTWDLKIVSTQAVQLDFPEPGMRQISNEEMCPDDHTYSVIVYLRSGPANIGNFCKGGPVTTILALYRGRVDLCSKLWHTRRQVISISSFTFVVHISVLFFCVSNTRFITPNYPADFPDLQQIQWDFKVPGMHNYTVHFLDRTEPECLAGNVEVEYRNGKEVKRTLTSPQPQHQQGDFSMVLKNCQTNKTLQGLSLSYNVSVMRSVLCTVDLTKHQGVSLHIQKIGSDPYCEISINSEVKDEIIMAAGTTAHLSFLDCPNDDILSVRVFVVMTCPSGTSCPSESLVVPSLDSCLPMPLHSFTWVLNTENKTLDLVSPAGSLQQSLPGQECNRSLLLHVAQANGFSVGDFCSNGVIQKIQVRSNVSSVSSVSVMAMAPHFSKTRDSRLNSDFFSETIIYRVNLVTAAPTLLASPNWPRGMRPYSIVSWIVAVPAGYQAHLRFVNVSQPKCKNLHASVKVQMLNQREELMTRREDEEIVDLTVPQSFYLNMSNCKPEEGNFSATVQIILQKKTSKKKKRKKEADIFRPNDHHFIKARANSDSHVYDYIDGNFARPYLLDDKHDFTQGMQVDSYQTFTGPTDKTLPVINEPEPEPEMEQYSTFLDPAESFIPSRPRTPIGRQDSLGFQDRRLMDSELFTFKSTGDFNTIRLSGADLEPQPEETL</sequence>
<protein>
    <recommendedName>
        <fullName evidence="6">CUB domain containing protein 1a</fullName>
    </recommendedName>
</protein>
<evidence type="ECO:0000313" key="5">
    <source>
        <dbReference type="Proteomes" id="UP000264800"/>
    </source>
</evidence>
<reference evidence="4" key="1">
    <citation type="submission" date="2025-08" db="UniProtKB">
        <authorList>
            <consortium name="Ensembl"/>
        </authorList>
    </citation>
    <scope>IDENTIFICATION</scope>
</reference>